<feature type="binding site" description="axial binding residue" evidence="9">
    <location>
        <position position="488"/>
    </location>
    <ligand>
        <name>heme</name>
        <dbReference type="ChEBI" id="CHEBI:30413"/>
    </ligand>
    <ligandPart>
        <name>Fe</name>
        <dbReference type="ChEBI" id="CHEBI:18248"/>
    </ligandPart>
</feature>
<dbReference type="PANTHER" id="PTHR24305">
    <property type="entry name" value="CYTOCHROME P450"/>
    <property type="match status" value="1"/>
</dbReference>
<accession>A0A2R4RMW9</accession>
<dbReference type="PANTHER" id="PTHR24305:SF166">
    <property type="entry name" value="CYTOCHROME P450 12A4, MITOCHONDRIAL-RELATED"/>
    <property type="match status" value="1"/>
</dbReference>
<keyword evidence="10" id="KW-0812">Transmembrane</keyword>
<sequence>MKHLKLTTASVTSPYFISLGALLVSYYGIRFWSLWRKAVAVCGVASSWNWRLFDVSKNLRLMFPDYPKQKLGDPHAGFRPYADAGSTVLATIPLETLKPAIWFSNAEACRQILDLHETRFRKDMKGYELLLFLGPNVVASEGALWKKHRRAVRASFSEKAYALVWDESGRTLDEWFDTIQNFEEPGVEVDTVASLSKVTLNIISSVGFGEHFPWNNPKQTESNRLPLSTSVVEAVPLTVLRALLPSWAYRLPFQSFAKTKLAFEEMERNFAEIIKATSTDTLDGSHKRGAEQGDILRGLIQANETANDEQRLSDREVLADIYILLLAGHDSTSHTVAFITAIFALYPDIHARVRKEADDIWPGAHTDPTKRKRSVYKDDFPRLTYTQAVFHEALRHFPPVSVFPRIVGEDTVLPGTKRSTSKSTDYEFNESFSVPLSIGDLVVPDVYALHMNPHYWGANAADFDPTRFLTPDWPKHAFMPFASGPRACLGRGFATAEAARIIATLAQDWDLGCTNDLMNVPWEARKERLLQWRQEVTMTPVNIKLMFKKRTGYM</sequence>
<comment type="cofactor">
    <cofactor evidence="1 9">
        <name>heme</name>
        <dbReference type="ChEBI" id="CHEBI:30413"/>
    </cofactor>
</comment>
<reference evidence="11" key="1">
    <citation type="submission" date="2017-12" db="EMBL/GenBank/DDBJ databases">
        <title>Cytochrome P450 family protein genes from Thanatephorus cucumeris (Frank) Donk.</title>
        <authorList>
            <person name="Lu W."/>
            <person name="Chen X."/>
            <person name="Wang Y."/>
            <person name="Feng J."/>
            <person name="Wu Q."/>
            <person name="Zhu D."/>
        </authorList>
    </citation>
    <scope>NUCLEOTIDE SEQUENCE</scope>
</reference>
<evidence type="ECO:0000313" key="11">
    <source>
        <dbReference type="EMBL" id="AVZ23864.1"/>
    </source>
</evidence>
<evidence type="ECO:0000256" key="4">
    <source>
        <dbReference type="ARBA" id="ARBA00022617"/>
    </source>
</evidence>
<evidence type="ECO:0000256" key="2">
    <source>
        <dbReference type="ARBA" id="ARBA00005179"/>
    </source>
</evidence>
<dbReference type="AlphaFoldDB" id="A0A2R4RMW9"/>
<dbReference type="InterPro" id="IPR002401">
    <property type="entry name" value="Cyt_P450_E_grp-I"/>
</dbReference>
<dbReference type="PRINTS" id="PR00463">
    <property type="entry name" value="EP450I"/>
</dbReference>
<evidence type="ECO:0000256" key="3">
    <source>
        <dbReference type="ARBA" id="ARBA00010617"/>
    </source>
</evidence>
<dbReference type="SUPFAM" id="SSF48264">
    <property type="entry name" value="Cytochrome P450"/>
    <property type="match status" value="1"/>
</dbReference>
<keyword evidence="5 9" id="KW-0479">Metal-binding</keyword>
<dbReference type="InterPro" id="IPR036396">
    <property type="entry name" value="Cyt_P450_sf"/>
</dbReference>
<dbReference type="EMBL" id="MG721524">
    <property type="protein sequence ID" value="AVZ23864.1"/>
    <property type="molecule type" value="mRNA"/>
</dbReference>
<evidence type="ECO:0000256" key="6">
    <source>
        <dbReference type="ARBA" id="ARBA00023002"/>
    </source>
</evidence>
<dbReference type="InterPro" id="IPR050121">
    <property type="entry name" value="Cytochrome_P450_monoxygenase"/>
</dbReference>
<keyword evidence="7 9" id="KW-0408">Iron</keyword>
<dbReference type="GO" id="GO:0005506">
    <property type="term" value="F:iron ion binding"/>
    <property type="evidence" value="ECO:0007669"/>
    <property type="project" value="InterPro"/>
</dbReference>
<feature type="transmembrane region" description="Helical" evidence="10">
    <location>
        <begin position="12"/>
        <end position="29"/>
    </location>
</feature>
<comment type="pathway">
    <text evidence="2">Secondary metabolite biosynthesis.</text>
</comment>
<evidence type="ECO:0000256" key="8">
    <source>
        <dbReference type="ARBA" id="ARBA00023033"/>
    </source>
</evidence>
<dbReference type="Pfam" id="PF00067">
    <property type="entry name" value="p450"/>
    <property type="match status" value="1"/>
</dbReference>
<evidence type="ECO:0000256" key="9">
    <source>
        <dbReference type="PIRSR" id="PIRSR602401-1"/>
    </source>
</evidence>
<comment type="similarity">
    <text evidence="3">Belongs to the cytochrome P450 family.</text>
</comment>
<evidence type="ECO:0000256" key="10">
    <source>
        <dbReference type="SAM" id="Phobius"/>
    </source>
</evidence>
<evidence type="ECO:0000256" key="7">
    <source>
        <dbReference type="ARBA" id="ARBA00023004"/>
    </source>
</evidence>
<keyword evidence="10" id="KW-1133">Transmembrane helix</keyword>
<dbReference type="GO" id="GO:0016705">
    <property type="term" value="F:oxidoreductase activity, acting on paired donors, with incorporation or reduction of molecular oxygen"/>
    <property type="evidence" value="ECO:0007669"/>
    <property type="project" value="InterPro"/>
</dbReference>
<evidence type="ECO:0000256" key="1">
    <source>
        <dbReference type="ARBA" id="ARBA00001971"/>
    </source>
</evidence>
<dbReference type="PRINTS" id="PR00385">
    <property type="entry name" value="P450"/>
</dbReference>
<keyword evidence="6" id="KW-0560">Oxidoreductase</keyword>
<dbReference type="GO" id="GO:0020037">
    <property type="term" value="F:heme binding"/>
    <property type="evidence" value="ECO:0007669"/>
    <property type="project" value="InterPro"/>
</dbReference>
<proteinExistence type="evidence at transcript level"/>
<name>A0A2R4RMW9_THACU</name>
<dbReference type="Gene3D" id="1.10.630.10">
    <property type="entry name" value="Cytochrome P450"/>
    <property type="match status" value="1"/>
</dbReference>
<keyword evidence="4 9" id="KW-0349">Heme</keyword>
<evidence type="ECO:0000256" key="5">
    <source>
        <dbReference type="ARBA" id="ARBA00022723"/>
    </source>
</evidence>
<keyword evidence="8" id="KW-0503">Monooxygenase</keyword>
<organism evidence="11">
    <name type="scientific">Thanatephorus cucumeris</name>
    <name type="common">Black scurf of potato</name>
    <name type="synonym">Rhizoctonia solani</name>
    <dbReference type="NCBI Taxonomy" id="107832"/>
    <lineage>
        <taxon>Eukaryota</taxon>
        <taxon>Fungi</taxon>
        <taxon>Dikarya</taxon>
        <taxon>Basidiomycota</taxon>
        <taxon>Agaricomycotina</taxon>
        <taxon>Agaricomycetes</taxon>
        <taxon>Cantharellales</taxon>
        <taxon>Ceratobasidiaceae</taxon>
        <taxon>Thanatephorus</taxon>
    </lineage>
</organism>
<dbReference type="InterPro" id="IPR001128">
    <property type="entry name" value="Cyt_P450"/>
</dbReference>
<protein>
    <submittedName>
        <fullName evidence="11">Cytochrome P450</fullName>
    </submittedName>
</protein>
<keyword evidence="10" id="KW-0472">Membrane</keyword>
<dbReference type="GO" id="GO:0004497">
    <property type="term" value="F:monooxygenase activity"/>
    <property type="evidence" value="ECO:0007669"/>
    <property type="project" value="UniProtKB-KW"/>
</dbReference>